<dbReference type="EMBL" id="CVRI01000044">
    <property type="protein sequence ID" value="CRK96509.1"/>
    <property type="molecule type" value="Genomic_DNA"/>
</dbReference>
<dbReference type="AlphaFoldDB" id="A0A1J1I895"/>
<name>A0A1J1I895_9DIPT</name>
<gene>
    <name evidence="2" type="ORF">CLUMA_CG010084</name>
</gene>
<feature type="coiled-coil region" evidence="1">
    <location>
        <begin position="6"/>
        <end position="36"/>
    </location>
</feature>
<proteinExistence type="predicted"/>
<keyword evidence="3" id="KW-1185">Reference proteome</keyword>
<evidence type="ECO:0000313" key="2">
    <source>
        <dbReference type="EMBL" id="CRK96509.1"/>
    </source>
</evidence>
<evidence type="ECO:0000256" key="1">
    <source>
        <dbReference type="SAM" id="Coils"/>
    </source>
</evidence>
<accession>A0A1J1I895</accession>
<protein>
    <submittedName>
        <fullName evidence="2">CLUMA_CG010084, isoform A</fullName>
    </submittedName>
</protein>
<sequence length="59" mass="7084">MSLFKIAQFEEKQQAAEKEKLEFEKLRLTANKKQEQLLKDVYQFHEGNFLSHEPIMKSK</sequence>
<evidence type="ECO:0000313" key="3">
    <source>
        <dbReference type="Proteomes" id="UP000183832"/>
    </source>
</evidence>
<dbReference type="Proteomes" id="UP000183832">
    <property type="component" value="Unassembled WGS sequence"/>
</dbReference>
<keyword evidence="1" id="KW-0175">Coiled coil</keyword>
<organism evidence="2 3">
    <name type="scientific">Clunio marinus</name>
    <dbReference type="NCBI Taxonomy" id="568069"/>
    <lineage>
        <taxon>Eukaryota</taxon>
        <taxon>Metazoa</taxon>
        <taxon>Ecdysozoa</taxon>
        <taxon>Arthropoda</taxon>
        <taxon>Hexapoda</taxon>
        <taxon>Insecta</taxon>
        <taxon>Pterygota</taxon>
        <taxon>Neoptera</taxon>
        <taxon>Endopterygota</taxon>
        <taxon>Diptera</taxon>
        <taxon>Nematocera</taxon>
        <taxon>Chironomoidea</taxon>
        <taxon>Chironomidae</taxon>
        <taxon>Clunio</taxon>
    </lineage>
</organism>
<reference evidence="2 3" key="1">
    <citation type="submission" date="2015-04" db="EMBL/GenBank/DDBJ databases">
        <authorList>
            <person name="Syromyatnikov M.Y."/>
            <person name="Popov V.N."/>
        </authorList>
    </citation>
    <scope>NUCLEOTIDE SEQUENCE [LARGE SCALE GENOMIC DNA]</scope>
</reference>